<keyword evidence="2" id="KW-1185">Reference proteome</keyword>
<dbReference type="Proteomes" id="UP000829992">
    <property type="component" value="Chromosome"/>
</dbReference>
<proteinExistence type="predicted"/>
<name>A0ABY4PT21_9ACTN</name>
<gene>
    <name evidence="1" type="ORF">M4V62_18970</name>
</gene>
<dbReference type="EMBL" id="CP097289">
    <property type="protein sequence ID" value="UQT57015.1"/>
    <property type="molecule type" value="Genomic_DNA"/>
</dbReference>
<reference evidence="1 2" key="1">
    <citation type="submission" date="2022-05" db="EMBL/GenBank/DDBJ databases">
        <authorList>
            <person name="Zhou X."/>
            <person name="Li K."/>
            <person name="Man Y."/>
        </authorList>
    </citation>
    <scope>NUCLEOTIDE SEQUENCE [LARGE SCALE GENOMIC DNA]</scope>
    <source>
        <strain evidence="1 2">MS405</strain>
    </source>
</reference>
<dbReference type="RefSeq" id="WP_249588435.1">
    <property type="nucleotide sequence ID" value="NZ_BAAAQL010000037.1"/>
</dbReference>
<protein>
    <submittedName>
        <fullName evidence="1">Uncharacterized protein</fullName>
    </submittedName>
</protein>
<evidence type="ECO:0000313" key="2">
    <source>
        <dbReference type="Proteomes" id="UP000829992"/>
    </source>
</evidence>
<sequence>MHFESPEKTSRPQALQEDEYFLYLVERAVDCLDLQRSSPPDQLGRIQESVFRPDAVPTELPAFRATQFPTAVCWNGWMVKRLTDLLGDQLETRLIWSEDPTLTPHPNPWGF</sequence>
<evidence type="ECO:0000313" key="1">
    <source>
        <dbReference type="EMBL" id="UQT57015.1"/>
    </source>
</evidence>
<accession>A0ABY4PT21</accession>
<organism evidence="1 2">
    <name type="scientific">Streptomyces durmitorensis</name>
    <dbReference type="NCBI Taxonomy" id="319947"/>
    <lineage>
        <taxon>Bacteria</taxon>
        <taxon>Bacillati</taxon>
        <taxon>Actinomycetota</taxon>
        <taxon>Actinomycetes</taxon>
        <taxon>Kitasatosporales</taxon>
        <taxon>Streptomycetaceae</taxon>
        <taxon>Streptomyces</taxon>
    </lineage>
</organism>